<comment type="caution">
    <text evidence="2">The sequence shown here is derived from an EMBL/GenBank/DDBJ whole genome shotgun (WGS) entry which is preliminary data.</text>
</comment>
<name>A0A9W8H2B8_9FUNG</name>
<organism evidence="2 3">
    <name type="scientific">Coemansia pectinata</name>
    <dbReference type="NCBI Taxonomy" id="1052879"/>
    <lineage>
        <taxon>Eukaryota</taxon>
        <taxon>Fungi</taxon>
        <taxon>Fungi incertae sedis</taxon>
        <taxon>Zoopagomycota</taxon>
        <taxon>Kickxellomycotina</taxon>
        <taxon>Kickxellomycetes</taxon>
        <taxon>Kickxellales</taxon>
        <taxon>Kickxellaceae</taxon>
        <taxon>Coemansia</taxon>
    </lineage>
</organism>
<gene>
    <name evidence="2" type="ORF">GGI19_001310</name>
</gene>
<evidence type="ECO:0000256" key="1">
    <source>
        <dbReference type="SAM" id="MobiDB-lite"/>
    </source>
</evidence>
<dbReference type="EMBL" id="JANBUH010000045">
    <property type="protein sequence ID" value="KAJ2755849.1"/>
    <property type="molecule type" value="Genomic_DNA"/>
</dbReference>
<keyword evidence="3" id="KW-1185">Reference proteome</keyword>
<dbReference type="Proteomes" id="UP001140011">
    <property type="component" value="Unassembled WGS sequence"/>
</dbReference>
<accession>A0A9W8H2B8</accession>
<proteinExistence type="predicted"/>
<dbReference type="OrthoDB" id="5541525at2759"/>
<feature type="compositionally biased region" description="Basic and acidic residues" evidence="1">
    <location>
        <begin position="1"/>
        <end position="23"/>
    </location>
</feature>
<feature type="region of interest" description="Disordered" evidence="1">
    <location>
        <begin position="1"/>
        <end position="30"/>
    </location>
</feature>
<sequence>MRLEVVPHAEGEERGETEYRAVPEESSESRGPVDQWIEMVASVRLPYLGITRDWKNGSTTAIGAEMRQYGGKGKLWLVNAVAGKKELKSAALWARAAKKVAIHKCWQKEYEEHWLPRNDAQIRKEEARDAGAKAAG</sequence>
<protein>
    <submittedName>
        <fullName evidence="2">Uncharacterized protein</fullName>
    </submittedName>
</protein>
<evidence type="ECO:0000313" key="2">
    <source>
        <dbReference type="EMBL" id="KAJ2755849.1"/>
    </source>
</evidence>
<dbReference type="AlphaFoldDB" id="A0A9W8H2B8"/>
<evidence type="ECO:0000313" key="3">
    <source>
        <dbReference type="Proteomes" id="UP001140011"/>
    </source>
</evidence>
<reference evidence="2" key="1">
    <citation type="submission" date="2022-07" db="EMBL/GenBank/DDBJ databases">
        <title>Phylogenomic reconstructions and comparative analyses of Kickxellomycotina fungi.</title>
        <authorList>
            <person name="Reynolds N.K."/>
            <person name="Stajich J.E."/>
            <person name="Barry K."/>
            <person name="Grigoriev I.V."/>
            <person name="Crous P."/>
            <person name="Smith M.E."/>
        </authorList>
    </citation>
    <scope>NUCLEOTIDE SEQUENCE</scope>
    <source>
        <strain evidence="2">BCRC 34297</strain>
    </source>
</reference>